<comment type="caution">
    <text evidence="5">The sequence shown here is derived from an EMBL/GenBank/DDBJ whole genome shotgun (WGS) entry which is preliminary data.</text>
</comment>
<evidence type="ECO:0000256" key="3">
    <source>
        <dbReference type="ARBA" id="ARBA00022777"/>
    </source>
</evidence>
<gene>
    <name evidence="5" type="ORF">GGE06_005263</name>
</gene>
<reference evidence="5 6" key="1">
    <citation type="submission" date="2020-08" db="EMBL/GenBank/DDBJ databases">
        <title>Genomic Encyclopedia of Type Strains, Phase III (KMG-III): the genomes of soil and plant-associated and newly described type strains.</title>
        <authorList>
            <person name="Whitman W."/>
        </authorList>
    </citation>
    <scope>NUCLEOTIDE SEQUENCE [LARGE SCALE GENOMIC DNA]</scope>
    <source>
        <strain evidence="5 6">SFB5A</strain>
    </source>
</reference>
<evidence type="ECO:0000256" key="1">
    <source>
        <dbReference type="ARBA" id="ARBA00010688"/>
    </source>
</evidence>
<dbReference type="InterPro" id="IPR011611">
    <property type="entry name" value="PfkB_dom"/>
</dbReference>
<dbReference type="EMBL" id="JACHJY010000007">
    <property type="protein sequence ID" value="MBB4984317.1"/>
    <property type="molecule type" value="Genomic_DNA"/>
</dbReference>
<dbReference type="InterPro" id="IPR029056">
    <property type="entry name" value="Ribokinase-like"/>
</dbReference>
<name>A0A7W7XDR1_9ACTN</name>
<sequence length="313" mass="32439">MTALVTLGESMAVVAASTPGPLAPGKPANLSFAGAEATVAIGVSRLGHSASWIGRVGADAAGTMIVHGLRSEGVDVSHVHVEPDLPTGLMLRERRTADHTRSAYYRRGLAGSRLAPGDIDERLVSSARLLHITGITPALGRTARDAVRRAVDIARRAGVVVSLDVNYRALLWSRDDAADELGFLVRQADLVFAGPEEARLLVDEAPPEETAQALTALGPQQAVVKLGAEGALAAIDGAVLAQPPVPVTVVDPIGAGDAFVAGYLAAYLDGASPAERLLTAATCGSFAVSVQGDWEGLPRREELSLLTGDDVIR</sequence>
<accession>A0A7W7XDR1</accession>
<comment type="similarity">
    <text evidence="1">Belongs to the carbohydrate kinase PfkB family.</text>
</comment>
<keyword evidence="3 5" id="KW-0418">Kinase</keyword>
<dbReference type="Gene3D" id="3.40.1190.20">
    <property type="match status" value="1"/>
</dbReference>
<dbReference type="Proteomes" id="UP000582643">
    <property type="component" value="Unassembled WGS sequence"/>
</dbReference>
<dbReference type="PROSITE" id="PS00584">
    <property type="entry name" value="PFKB_KINASES_2"/>
    <property type="match status" value="1"/>
</dbReference>
<dbReference type="PANTHER" id="PTHR43320:SF2">
    <property type="entry name" value="2-DEHYDRO-3-DEOXYGLUCONOKINASE_2-DEHYDRO-3-DEOXYGALACTONOKINASE"/>
    <property type="match status" value="1"/>
</dbReference>
<dbReference type="CDD" id="cd01166">
    <property type="entry name" value="KdgK"/>
    <property type="match status" value="1"/>
</dbReference>
<evidence type="ECO:0000313" key="5">
    <source>
        <dbReference type="EMBL" id="MBB4984317.1"/>
    </source>
</evidence>
<dbReference type="Pfam" id="PF00294">
    <property type="entry name" value="PfkB"/>
    <property type="match status" value="1"/>
</dbReference>
<dbReference type="SUPFAM" id="SSF53613">
    <property type="entry name" value="Ribokinase-like"/>
    <property type="match status" value="1"/>
</dbReference>
<evidence type="ECO:0000256" key="2">
    <source>
        <dbReference type="ARBA" id="ARBA00022679"/>
    </source>
</evidence>
<dbReference type="GO" id="GO:0008673">
    <property type="term" value="F:2-dehydro-3-deoxygluconokinase activity"/>
    <property type="evidence" value="ECO:0007669"/>
    <property type="project" value="UniProtKB-EC"/>
</dbReference>
<dbReference type="RefSeq" id="WP_116163902.1">
    <property type="nucleotide sequence ID" value="NZ_JACHJY010000007.1"/>
</dbReference>
<proteinExistence type="inferred from homology"/>
<organism evidence="5 6">
    <name type="scientific">Streptomyces nymphaeiformis</name>
    <dbReference type="NCBI Taxonomy" id="2663842"/>
    <lineage>
        <taxon>Bacteria</taxon>
        <taxon>Bacillati</taxon>
        <taxon>Actinomycetota</taxon>
        <taxon>Actinomycetes</taxon>
        <taxon>Kitasatosporales</taxon>
        <taxon>Streptomycetaceae</taxon>
        <taxon>Streptomyces</taxon>
    </lineage>
</organism>
<dbReference type="InterPro" id="IPR052700">
    <property type="entry name" value="Carb_kinase_PfkB-like"/>
</dbReference>
<dbReference type="EC" id="2.7.1.45" evidence="5"/>
<evidence type="ECO:0000259" key="4">
    <source>
        <dbReference type="Pfam" id="PF00294"/>
    </source>
</evidence>
<keyword evidence="2 5" id="KW-0808">Transferase</keyword>
<keyword evidence="6" id="KW-1185">Reference proteome</keyword>
<protein>
    <submittedName>
        <fullName evidence="5">2-dehydro-3-deoxygluconokinase</fullName>
        <ecNumber evidence="5">2.7.1.45</ecNumber>
    </submittedName>
</protein>
<dbReference type="InterPro" id="IPR002173">
    <property type="entry name" value="Carboh/pur_kinase_PfkB_CS"/>
</dbReference>
<feature type="domain" description="Carbohydrate kinase PfkB" evidence="4">
    <location>
        <begin position="1"/>
        <end position="297"/>
    </location>
</feature>
<dbReference type="AlphaFoldDB" id="A0A7W7XDR1"/>
<evidence type="ECO:0000313" key="6">
    <source>
        <dbReference type="Proteomes" id="UP000582643"/>
    </source>
</evidence>
<dbReference type="PANTHER" id="PTHR43320">
    <property type="entry name" value="SUGAR KINASE"/>
    <property type="match status" value="1"/>
</dbReference>